<dbReference type="EMBL" id="CAXAMN010021429">
    <property type="protein sequence ID" value="CAK9059499.1"/>
    <property type="molecule type" value="Genomic_DNA"/>
</dbReference>
<feature type="compositionally biased region" description="Low complexity" evidence="4">
    <location>
        <begin position="131"/>
        <end position="147"/>
    </location>
</feature>
<evidence type="ECO:0000256" key="1">
    <source>
        <dbReference type="ARBA" id="ARBA00022574"/>
    </source>
</evidence>
<feature type="region of interest" description="Disordered" evidence="4">
    <location>
        <begin position="123"/>
        <end position="164"/>
    </location>
</feature>
<keyword evidence="2" id="KW-0677">Repeat</keyword>
<feature type="repeat" description="WD" evidence="3">
    <location>
        <begin position="2071"/>
        <end position="2097"/>
    </location>
</feature>
<evidence type="ECO:0000256" key="4">
    <source>
        <dbReference type="SAM" id="MobiDB-lite"/>
    </source>
</evidence>
<dbReference type="SMART" id="SM00320">
    <property type="entry name" value="WD40"/>
    <property type="match status" value="14"/>
</dbReference>
<accession>A0ABP0NAV5</accession>
<dbReference type="PROSITE" id="PS00678">
    <property type="entry name" value="WD_REPEATS_1"/>
    <property type="match status" value="3"/>
</dbReference>
<dbReference type="SUPFAM" id="SSF50978">
    <property type="entry name" value="WD40 repeat-like"/>
    <property type="match status" value="2"/>
</dbReference>
<dbReference type="Proteomes" id="UP001642484">
    <property type="component" value="Unassembled WGS sequence"/>
</dbReference>
<proteinExistence type="predicted"/>
<evidence type="ECO:0000256" key="2">
    <source>
        <dbReference type="ARBA" id="ARBA00022737"/>
    </source>
</evidence>
<feature type="region of interest" description="Disordered" evidence="4">
    <location>
        <begin position="1708"/>
        <end position="1751"/>
    </location>
</feature>
<dbReference type="InterPro" id="IPR001680">
    <property type="entry name" value="WD40_rpt"/>
</dbReference>
<dbReference type="PROSITE" id="PS50082">
    <property type="entry name" value="WD_REPEATS_2"/>
    <property type="match status" value="2"/>
</dbReference>
<feature type="compositionally biased region" description="Polar residues" evidence="4">
    <location>
        <begin position="1708"/>
        <end position="1718"/>
    </location>
</feature>
<dbReference type="InterPro" id="IPR011047">
    <property type="entry name" value="Quinoprotein_ADH-like_sf"/>
</dbReference>
<comment type="caution">
    <text evidence="5">The sequence shown here is derived from an EMBL/GenBank/DDBJ whole genome shotgun (WGS) entry which is preliminary data.</text>
</comment>
<dbReference type="Gene3D" id="2.130.10.10">
    <property type="entry name" value="YVTN repeat-like/Quinoprotein amine dehydrogenase"/>
    <property type="match status" value="5"/>
</dbReference>
<dbReference type="InterPro" id="IPR019775">
    <property type="entry name" value="WD40_repeat_CS"/>
</dbReference>
<keyword evidence="6" id="KW-1185">Reference proteome</keyword>
<evidence type="ECO:0000256" key="3">
    <source>
        <dbReference type="PROSITE-ProRule" id="PRU00221"/>
    </source>
</evidence>
<gene>
    <name evidence="5" type="ORF">CCMP2556_LOCUS29295</name>
</gene>
<dbReference type="PANTHER" id="PTHR19879">
    <property type="entry name" value="TRANSCRIPTION INITIATION FACTOR TFIID"/>
    <property type="match status" value="1"/>
</dbReference>
<evidence type="ECO:0000313" key="5">
    <source>
        <dbReference type="EMBL" id="CAK9059499.1"/>
    </source>
</evidence>
<dbReference type="InterPro" id="IPR036322">
    <property type="entry name" value="WD40_repeat_dom_sf"/>
</dbReference>
<protein>
    <submittedName>
        <fullName evidence="5">Uncharacterized protein</fullName>
    </submittedName>
</protein>
<organism evidence="5 6">
    <name type="scientific">Durusdinium trenchii</name>
    <dbReference type="NCBI Taxonomy" id="1381693"/>
    <lineage>
        <taxon>Eukaryota</taxon>
        <taxon>Sar</taxon>
        <taxon>Alveolata</taxon>
        <taxon>Dinophyceae</taxon>
        <taxon>Suessiales</taxon>
        <taxon>Symbiodiniaceae</taxon>
        <taxon>Durusdinium</taxon>
    </lineage>
</organism>
<feature type="region of interest" description="Disordered" evidence="4">
    <location>
        <begin position="1780"/>
        <end position="1803"/>
    </location>
</feature>
<dbReference type="PANTHER" id="PTHR19879:SF9">
    <property type="entry name" value="TRANSCRIPTION INITIATION FACTOR TFIID SUBUNIT 5"/>
    <property type="match status" value="1"/>
</dbReference>
<evidence type="ECO:0000313" key="6">
    <source>
        <dbReference type="Proteomes" id="UP001642484"/>
    </source>
</evidence>
<reference evidence="5 6" key="1">
    <citation type="submission" date="2024-02" db="EMBL/GenBank/DDBJ databases">
        <authorList>
            <person name="Chen Y."/>
            <person name="Shah S."/>
            <person name="Dougan E. K."/>
            <person name="Thang M."/>
            <person name="Chan C."/>
        </authorList>
    </citation>
    <scope>NUCLEOTIDE SEQUENCE [LARGE SCALE GENOMIC DNA]</scope>
</reference>
<dbReference type="InterPro" id="IPR015943">
    <property type="entry name" value="WD40/YVTN_repeat-like_dom_sf"/>
</dbReference>
<name>A0ABP0NAV5_9DINO</name>
<keyword evidence="1 3" id="KW-0853">WD repeat</keyword>
<dbReference type="Pfam" id="PF00400">
    <property type="entry name" value="WD40"/>
    <property type="match status" value="3"/>
</dbReference>
<sequence>MGPAGPAIDGPAEKLVNELQQSRKMQMIDHLQAKLLEDQRRSLKHFECVQSGLSIMRAGAMRSRPQTSPAGGIVKQTAQELGLQRLSFTETLRQEVEASRVSCGIRGSVELPSHVPMAQIPEQPELERPKTSPAAPVTAPPTAAAPASPAPTSPSAKSDGAGQSLSLNKSLKTMKTAGTVKFRGSGSGGGSGPLGVSWNDEEEEFCRFHEEYLFPLDHEDFNLADAQLYRAKGSSLLLSQSSNVMTFAFGGAEGTRLATADSEGSLAIWNVLDRTRLWSESIGSCAAMVFSSSGKLFAAADRAGRVHFWQLGGSSSKPSVESNGSFHVHGEVLALAFSMEKGLAVATSDKVVLLAVPVLQEVATLPQSGDIQELCFSPDGAFMVVSGVNVDARSSLLAEEGDLSAGVVFWEVSGAFKRLGSMIFQQMIRVTTFRPDGRYLAVAGDNKLISLVDVLNDFDHEGDLPCSHTVRALAWSPNLRCLASGGEDHLVTVWDLASKHILFQMEPMKVCLGLMRSFQVLPGAGAGASGTSEEELPRNAQGLGSGASRCLRGKKWVVLLPLLGLALLGLASTLAVRRIRCGDPEALEGKAQIDVSSALRRAESQLLRAAAAANRSSAEERVVRTGLPVMYQTENPSGARKCTPSRGLSALKFGPPIGYEEEDEDGCLRVFEGESIGTLSYEGVGGDDARLRRIEIRRSNDGCFLLFNAQAHSYDDSFPFSEHFLAGKHAHAQWEKHHIRKLDTLQVLGDIKAYKKTQNTRVAKRAECAFNLLESFLSVVAMGDDLNGILRTCPPPRDGESELACQVDGSILVAWVGNLATKLALAATNCALSLNVDAVCAAGVTGLVSAFGELSAGAALGSATCRTTPVPLSTTEISQLGDTSLKGRRLLIGQGEVGNGVQCAVDVGMVAANLANLGMAINKAVNVHDCKKSTFKRPLNVLKGIPEAWCTVDIGGAVAYISQVVTFINFIVVHCRLAGLALGMHRLSVAYQKAESNEHQVSSFEEKEPKRAFHTGQHRWNNCENVAVAGDLRSESNTVPQNRESLFPLDEELLWALDAMQVTPFAWNTAICSFETDLLLEIHLADATVVNHMPFQHVLYKENDLWVLTWSAVIRWCCWWYGTFHPVRSFGFEGEDFLDINALCAGSIAAITTGAAAVAPYGAAIHVGCRHNALMKNPQEMADMADGGREMEEGTSEDRRDVGVSIQHGEMWVLPTAALPRRLAETPPLAESLATLARTRTAARAMGLNVSGDMAQDWIVRLAWSSHGLLAYTHAGAQGVRLAPLEEVAPAPKEMPMERSQELEEEPEVPAFVFSVRLPSSTGAPVAKEPSSEEGFRLHVAKDRVDVPASSMKLDMSHPGLVFAQQEPNFVMGHHLTACSFMPHGLSLMVAGEEVFEWEVEGKTKLREIHLRDAANVLATSPCGGYVAVANATTVTVHRLMSKGQEAVLNRKVTSNIVALAFSSRHFLAVGTIEKKVLVFHLEDSKEPEVLVAQVNDLCFAPSGDILAIPGGDDEVGQVLLWRVEREACMYLGTVATRGVALCARFDETGDILAVGCDDDRIVLLLPEHSFKCWTELRSSFSVARLAFAGNFLCAAGDREAAIFNLSNSQLVLQVPRQEEKIKDISLTGDGCLACCFRGHVTLLRLENAPQVPSGRAVMQVPSDKDRFKSRGTVTSLSLKSSPSEVMHSVQLNFGHVEAAQEGLQVSRSMRSTGSCSNLELGGEDSSARLEARRSLSKSKSLPSDTKVGEGSVDESAYIPIHPGEGDLLQQPPWLLKPRISVTDTSQGGGSRCTTPGEKDEDPEAAALRKRMLLARDLGLDPAIQSKIQITKRPEGVPIKLKHADEVCSLSFFGSSLVAGGYDQHLALWDVEGLTRATDVHLESEIVCVSFSPCGEYVYCGDADRQLNVFKAKTLELLGSEVIKEQFGCLAGISTPTTLLAVGSTAVVKIFTVPRLEEVASLQHGGQVHSLSFAPSLGMLAAAGGMDLTDGLLDYSAKENRNMKAMVWKSTELAGLWDEVKTVNLQDFCHTAAFSPSGQCLALAGEDRTISILSVGKKFEKVEELLCGAGIRTLAWTRNSRLLASAGEDMRVSVWDVLFKRVVLHLPKAEDWLCGLAFSMDSRWLATCGYGQEAVDLWPIEVEDCEFSW</sequence>
<dbReference type="SUPFAM" id="SSF50998">
    <property type="entry name" value="Quinoprotein alcohol dehydrogenase-like"/>
    <property type="match status" value="1"/>
</dbReference>
<feature type="repeat" description="WD" evidence="3">
    <location>
        <begin position="470"/>
        <end position="504"/>
    </location>
</feature>